<dbReference type="SUPFAM" id="SSF51735">
    <property type="entry name" value="NAD(P)-binding Rossmann-fold domains"/>
    <property type="match status" value="1"/>
</dbReference>
<dbReference type="PANTHER" id="PTHR43544">
    <property type="entry name" value="SHORT-CHAIN DEHYDROGENASE/REDUCTASE"/>
    <property type="match status" value="1"/>
</dbReference>
<evidence type="ECO:0000256" key="1">
    <source>
        <dbReference type="ARBA" id="ARBA00006484"/>
    </source>
</evidence>
<name>A0A2S5B692_9BASI</name>
<sequence>MAPTVYFVTGANRGIGFGLVEALANRSGVLVFATARDPARADRLNKLAEENKGKVVVVKLEVTSDEDAKKAAEEVKKYTDKVDVLIANAGVSTGSGPVEKVSTADLHTVIDVNVGGPLRIFQALLPLLRASSAPRVYGISSTMGSIAANLDATMPAEMTGGLYTVSKSGLNSLFARIHREHADKDKMTVVLLCPGHTQTDMGNAGAQFFGMDEAPVKLDDSIKGLLTFIDDESGKYAGKFMSFDGTERTW</sequence>
<comment type="caution">
    <text evidence="4">The sequence shown here is derived from an EMBL/GenBank/DDBJ whole genome shotgun (WGS) entry which is preliminary data.</text>
</comment>
<dbReference type="GO" id="GO:0005737">
    <property type="term" value="C:cytoplasm"/>
    <property type="evidence" value="ECO:0007669"/>
    <property type="project" value="TreeGrafter"/>
</dbReference>
<comment type="similarity">
    <text evidence="1">Belongs to the short-chain dehydrogenases/reductases (SDR) family.</text>
</comment>
<dbReference type="Pfam" id="PF00106">
    <property type="entry name" value="adh_short"/>
    <property type="match status" value="1"/>
</dbReference>
<dbReference type="AlphaFoldDB" id="A0A2S5B692"/>
<dbReference type="CDD" id="cd05325">
    <property type="entry name" value="carb_red_sniffer_like_SDR_c"/>
    <property type="match status" value="1"/>
</dbReference>
<evidence type="ECO:0000313" key="4">
    <source>
        <dbReference type="EMBL" id="POY72231.1"/>
    </source>
</evidence>
<dbReference type="EMBL" id="PJQD01000055">
    <property type="protein sequence ID" value="POY72231.1"/>
    <property type="molecule type" value="Genomic_DNA"/>
</dbReference>
<dbReference type="PRINTS" id="PR00081">
    <property type="entry name" value="GDHRDH"/>
</dbReference>
<gene>
    <name evidence="4" type="ORF">BMF94_4737</name>
</gene>
<proteinExistence type="inferred from homology"/>
<organism evidence="4 5">
    <name type="scientific">Rhodotorula taiwanensis</name>
    <dbReference type="NCBI Taxonomy" id="741276"/>
    <lineage>
        <taxon>Eukaryota</taxon>
        <taxon>Fungi</taxon>
        <taxon>Dikarya</taxon>
        <taxon>Basidiomycota</taxon>
        <taxon>Pucciniomycotina</taxon>
        <taxon>Microbotryomycetes</taxon>
        <taxon>Sporidiobolales</taxon>
        <taxon>Sporidiobolaceae</taxon>
        <taxon>Rhodotorula</taxon>
    </lineage>
</organism>
<evidence type="ECO:0000256" key="3">
    <source>
        <dbReference type="ARBA" id="ARBA00023002"/>
    </source>
</evidence>
<dbReference type="PANTHER" id="PTHR43544:SF7">
    <property type="entry name" value="NADB-LER2"/>
    <property type="match status" value="1"/>
</dbReference>
<evidence type="ECO:0000256" key="2">
    <source>
        <dbReference type="ARBA" id="ARBA00022857"/>
    </source>
</evidence>
<keyword evidence="5" id="KW-1185">Reference proteome</keyword>
<dbReference type="Gene3D" id="3.40.50.720">
    <property type="entry name" value="NAD(P)-binding Rossmann-like Domain"/>
    <property type="match status" value="1"/>
</dbReference>
<keyword evidence="2" id="KW-0521">NADP</keyword>
<dbReference type="OrthoDB" id="9876299at2759"/>
<accession>A0A2S5B692</accession>
<reference evidence="4 5" key="1">
    <citation type="journal article" date="2018" name="Front. Microbiol.">
        <title>Prospects for Fungal Bioremediation of Acidic Radioactive Waste Sites: Characterization and Genome Sequence of Rhodotorula taiwanensis MD1149.</title>
        <authorList>
            <person name="Tkavc R."/>
            <person name="Matrosova V.Y."/>
            <person name="Grichenko O.E."/>
            <person name="Gostincar C."/>
            <person name="Volpe R.P."/>
            <person name="Klimenkova P."/>
            <person name="Gaidamakova E.K."/>
            <person name="Zhou C.E."/>
            <person name="Stewart B.J."/>
            <person name="Lyman M.G."/>
            <person name="Malfatti S.A."/>
            <person name="Rubinfeld B."/>
            <person name="Courtot M."/>
            <person name="Singh J."/>
            <person name="Dalgard C.L."/>
            <person name="Hamilton T."/>
            <person name="Frey K.G."/>
            <person name="Gunde-Cimerman N."/>
            <person name="Dugan L."/>
            <person name="Daly M.J."/>
        </authorList>
    </citation>
    <scope>NUCLEOTIDE SEQUENCE [LARGE SCALE GENOMIC DNA]</scope>
    <source>
        <strain evidence="4 5">MD1149</strain>
    </source>
</reference>
<dbReference type="InterPro" id="IPR036291">
    <property type="entry name" value="NAD(P)-bd_dom_sf"/>
</dbReference>
<protein>
    <submittedName>
        <fullName evidence="4">Uncharacterized protein</fullName>
    </submittedName>
</protein>
<keyword evidence="3" id="KW-0560">Oxidoreductase</keyword>
<dbReference type="InterPro" id="IPR051468">
    <property type="entry name" value="Fungal_SecMetab_SDRs"/>
</dbReference>
<dbReference type="Proteomes" id="UP000237144">
    <property type="component" value="Unassembled WGS sequence"/>
</dbReference>
<dbReference type="InterPro" id="IPR002347">
    <property type="entry name" value="SDR_fam"/>
</dbReference>
<dbReference type="GO" id="GO:0016491">
    <property type="term" value="F:oxidoreductase activity"/>
    <property type="evidence" value="ECO:0007669"/>
    <property type="project" value="UniProtKB-KW"/>
</dbReference>
<evidence type="ECO:0000313" key="5">
    <source>
        <dbReference type="Proteomes" id="UP000237144"/>
    </source>
</evidence>